<gene>
    <name evidence="2" type="ORF">ACFYV7_40170</name>
</gene>
<comment type="caution">
    <text evidence="2">The sequence shown here is derived from an EMBL/GenBank/DDBJ whole genome shotgun (WGS) entry which is preliminary data.</text>
</comment>
<evidence type="ECO:0000313" key="3">
    <source>
        <dbReference type="Proteomes" id="UP001601948"/>
    </source>
</evidence>
<organism evidence="2 3">
    <name type="scientific">Nocardia suismassiliense</name>
    <dbReference type="NCBI Taxonomy" id="2077092"/>
    <lineage>
        <taxon>Bacteria</taxon>
        <taxon>Bacillati</taxon>
        <taxon>Actinomycetota</taxon>
        <taxon>Actinomycetes</taxon>
        <taxon>Mycobacteriales</taxon>
        <taxon>Nocardiaceae</taxon>
        <taxon>Nocardia</taxon>
    </lineage>
</organism>
<evidence type="ECO:0000256" key="1">
    <source>
        <dbReference type="SAM" id="MobiDB-lite"/>
    </source>
</evidence>
<protein>
    <recommendedName>
        <fullName evidence="4">GNAT family N-acetyltransferase</fullName>
    </recommendedName>
</protein>
<name>A0ABW6R6A8_9NOCA</name>
<feature type="region of interest" description="Disordered" evidence="1">
    <location>
        <begin position="34"/>
        <end position="59"/>
    </location>
</feature>
<accession>A0ABW6R6A8</accession>
<proteinExistence type="predicted"/>
<dbReference type="Proteomes" id="UP001601948">
    <property type="component" value="Unassembled WGS sequence"/>
</dbReference>
<keyword evidence="3" id="KW-1185">Reference proteome</keyword>
<reference evidence="2 3" key="1">
    <citation type="submission" date="2024-10" db="EMBL/GenBank/DDBJ databases">
        <title>The Natural Products Discovery Center: Release of the First 8490 Sequenced Strains for Exploring Actinobacteria Biosynthetic Diversity.</title>
        <authorList>
            <person name="Kalkreuter E."/>
            <person name="Kautsar S.A."/>
            <person name="Yang D."/>
            <person name="Bader C.D."/>
            <person name="Teijaro C.N."/>
            <person name="Fluegel L."/>
            <person name="Davis C.M."/>
            <person name="Simpson J.R."/>
            <person name="Lauterbach L."/>
            <person name="Steele A.D."/>
            <person name="Gui C."/>
            <person name="Meng S."/>
            <person name="Li G."/>
            <person name="Viehrig K."/>
            <person name="Ye F."/>
            <person name="Su P."/>
            <person name="Kiefer A.F."/>
            <person name="Nichols A."/>
            <person name="Cepeda A.J."/>
            <person name="Yan W."/>
            <person name="Fan B."/>
            <person name="Jiang Y."/>
            <person name="Adhikari A."/>
            <person name="Zheng C.-J."/>
            <person name="Schuster L."/>
            <person name="Cowan T.M."/>
            <person name="Smanski M.J."/>
            <person name="Chevrette M.G."/>
            <person name="De Carvalho L.P.S."/>
            <person name="Shen B."/>
        </authorList>
    </citation>
    <scope>NUCLEOTIDE SEQUENCE [LARGE SCALE GENOMIC DNA]</scope>
    <source>
        <strain evidence="2 3">NPDC003040</strain>
    </source>
</reference>
<evidence type="ECO:0008006" key="4">
    <source>
        <dbReference type="Google" id="ProtNLM"/>
    </source>
</evidence>
<dbReference type="RefSeq" id="WP_387726448.1">
    <property type="nucleotide sequence ID" value="NZ_JBIAPI010000017.1"/>
</dbReference>
<evidence type="ECO:0000313" key="2">
    <source>
        <dbReference type="EMBL" id="MFF3229062.1"/>
    </source>
</evidence>
<sequence>MSPSRFTFRETSPRDQQFLAEMLIEAAHASGDARTIHDLPDTPGSYRYVAEGENPATSA</sequence>
<dbReference type="EMBL" id="JBIAPI010000017">
    <property type="protein sequence ID" value="MFF3229062.1"/>
    <property type="molecule type" value="Genomic_DNA"/>
</dbReference>